<dbReference type="EMBL" id="BAABHO010000007">
    <property type="protein sequence ID" value="GAA4781152.1"/>
    <property type="molecule type" value="Genomic_DNA"/>
</dbReference>
<accession>A0ABP9AGV4</accession>
<dbReference type="InterPro" id="IPR000182">
    <property type="entry name" value="GNAT_dom"/>
</dbReference>
<dbReference type="InterPro" id="IPR016181">
    <property type="entry name" value="Acyl_CoA_acyltransferase"/>
</dbReference>
<proteinExistence type="predicted"/>
<name>A0ABP9AGV4_9PSEU</name>
<dbReference type="CDD" id="cd04301">
    <property type="entry name" value="NAT_SF"/>
    <property type="match status" value="1"/>
</dbReference>
<protein>
    <submittedName>
        <fullName evidence="2">GNAT family N-acetyltransferase</fullName>
    </submittedName>
</protein>
<sequence length="241" mass="25242">MPEVAPAPTGPLDEPVRTALRGAHAHLAEGVGSAVRYRPDVAPFLAEPRVAAEWADVATLVGPGHDTVVPAFGTLAPTGLEIGWVLPGVQMVGDAVEGRPYPDLVRLGPADVPAMRALVARTRPGPFGPRTVEMGTYLGVVDDGELVAMAGERLHPPGYTEISAVCTDAAYRGRGLGTRLVLAVAAGIRDRGEVPFLHAAADNVTAIRLYDELGFRVRARPDFVALTVPSTTPARTSPAHT</sequence>
<reference evidence="3" key="1">
    <citation type="journal article" date="2019" name="Int. J. Syst. Evol. Microbiol.">
        <title>The Global Catalogue of Microorganisms (GCM) 10K type strain sequencing project: providing services to taxonomists for standard genome sequencing and annotation.</title>
        <authorList>
            <consortium name="The Broad Institute Genomics Platform"/>
            <consortium name="The Broad Institute Genome Sequencing Center for Infectious Disease"/>
            <person name="Wu L."/>
            <person name="Ma J."/>
        </authorList>
    </citation>
    <scope>NUCLEOTIDE SEQUENCE [LARGE SCALE GENOMIC DNA]</scope>
    <source>
        <strain evidence="3">JCM 17979</strain>
    </source>
</reference>
<dbReference type="SUPFAM" id="SSF55729">
    <property type="entry name" value="Acyl-CoA N-acyltransferases (Nat)"/>
    <property type="match status" value="1"/>
</dbReference>
<organism evidence="2 3">
    <name type="scientific">Actinomycetospora chlora</name>
    <dbReference type="NCBI Taxonomy" id="663608"/>
    <lineage>
        <taxon>Bacteria</taxon>
        <taxon>Bacillati</taxon>
        <taxon>Actinomycetota</taxon>
        <taxon>Actinomycetes</taxon>
        <taxon>Pseudonocardiales</taxon>
        <taxon>Pseudonocardiaceae</taxon>
        <taxon>Actinomycetospora</taxon>
    </lineage>
</organism>
<feature type="domain" description="N-acetyltransferase" evidence="1">
    <location>
        <begin position="102"/>
        <end position="233"/>
    </location>
</feature>
<dbReference type="Pfam" id="PF08445">
    <property type="entry name" value="FR47"/>
    <property type="match status" value="1"/>
</dbReference>
<evidence type="ECO:0000313" key="3">
    <source>
        <dbReference type="Proteomes" id="UP001500928"/>
    </source>
</evidence>
<gene>
    <name evidence="2" type="ORF">GCM10023200_13050</name>
</gene>
<dbReference type="Gene3D" id="3.40.630.30">
    <property type="match status" value="1"/>
</dbReference>
<evidence type="ECO:0000259" key="1">
    <source>
        <dbReference type="PROSITE" id="PS51186"/>
    </source>
</evidence>
<dbReference type="PROSITE" id="PS51186">
    <property type="entry name" value="GNAT"/>
    <property type="match status" value="1"/>
</dbReference>
<comment type="caution">
    <text evidence="2">The sequence shown here is derived from an EMBL/GenBank/DDBJ whole genome shotgun (WGS) entry which is preliminary data.</text>
</comment>
<keyword evidence="3" id="KW-1185">Reference proteome</keyword>
<evidence type="ECO:0000313" key="2">
    <source>
        <dbReference type="EMBL" id="GAA4781152.1"/>
    </source>
</evidence>
<dbReference type="InterPro" id="IPR013653">
    <property type="entry name" value="GCN5-like_dom"/>
</dbReference>
<dbReference type="Proteomes" id="UP001500928">
    <property type="component" value="Unassembled WGS sequence"/>
</dbReference>